<organism evidence="1 2">
    <name type="scientific">Caerostris extrusa</name>
    <name type="common">Bark spider</name>
    <name type="synonym">Caerostris bankana</name>
    <dbReference type="NCBI Taxonomy" id="172846"/>
    <lineage>
        <taxon>Eukaryota</taxon>
        <taxon>Metazoa</taxon>
        <taxon>Ecdysozoa</taxon>
        <taxon>Arthropoda</taxon>
        <taxon>Chelicerata</taxon>
        <taxon>Arachnida</taxon>
        <taxon>Araneae</taxon>
        <taxon>Araneomorphae</taxon>
        <taxon>Entelegynae</taxon>
        <taxon>Araneoidea</taxon>
        <taxon>Araneidae</taxon>
        <taxon>Caerostris</taxon>
    </lineage>
</organism>
<evidence type="ECO:0008006" key="3">
    <source>
        <dbReference type="Google" id="ProtNLM"/>
    </source>
</evidence>
<protein>
    <recommendedName>
        <fullName evidence="3">Reverse transcriptase</fullName>
    </recommendedName>
</protein>
<gene>
    <name evidence="1" type="ORF">CEXT_754791</name>
</gene>
<evidence type="ECO:0000313" key="1">
    <source>
        <dbReference type="EMBL" id="GIY05876.1"/>
    </source>
</evidence>
<dbReference type="EMBL" id="BPLR01005888">
    <property type="protein sequence ID" value="GIY05876.1"/>
    <property type="molecule type" value="Genomic_DNA"/>
</dbReference>
<name>A0AAV4QCP5_CAEEX</name>
<proteinExistence type="predicted"/>
<keyword evidence="2" id="KW-1185">Reference proteome</keyword>
<evidence type="ECO:0000313" key="2">
    <source>
        <dbReference type="Proteomes" id="UP001054945"/>
    </source>
</evidence>
<dbReference type="AlphaFoldDB" id="A0AAV4QCP5"/>
<reference evidence="1 2" key="1">
    <citation type="submission" date="2021-06" db="EMBL/GenBank/DDBJ databases">
        <title>Caerostris extrusa draft genome.</title>
        <authorList>
            <person name="Kono N."/>
            <person name="Arakawa K."/>
        </authorList>
    </citation>
    <scope>NUCLEOTIDE SEQUENCE [LARGE SCALE GENOMIC DNA]</scope>
</reference>
<comment type="caution">
    <text evidence="1">The sequence shown here is derived from an EMBL/GenBank/DDBJ whole genome shotgun (WGS) entry which is preliminary data.</text>
</comment>
<accession>A0AAV4QCP5</accession>
<sequence length="115" mass="13245">MPNGSLYADDLCHGADDVESAFNLSSDAKSILRDASFNLRKLHTNSKQLHDLWIQNGLCEENSLRKIRTVLSMAAKVFDPVGFPFHHLLCELRGLCKEIWERDYIGIRSYWKIYS</sequence>
<dbReference type="Proteomes" id="UP001054945">
    <property type="component" value="Unassembled WGS sequence"/>
</dbReference>